<evidence type="ECO:0008006" key="5">
    <source>
        <dbReference type="Google" id="ProtNLM"/>
    </source>
</evidence>
<reference evidence="3" key="1">
    <citation type="journal article" date="2020" name="Stud. Mycol.">
        <title>101 Dothideomycetes genomes: a test case for predicting lifestyles and emergence of pathogens.</title>
        <authorList>
            <person name="Haridas S."/>
            <person name="Albert R."/>
            <person name="Binder M."/>
            <person name="Bloem J."/>
            <person name="Labutti K."/>
            <person name="Salamov A."/>
            <person name="Andreopoulos B."/>
            <person name="Baker S."/>
            <person name="Barry K."/>
            <person name="Bills G."/>
            <person name="Bluhm B."/>
            <person name="Cannon C."/>
            <person name="Castanera R."/>
            <person name="Culley D."/>
            <person name="Daum C."/>
            <person name="Ezra D."/>
            <person name="Gonzalez J."/>
            <person name="Henrissat B."/>
            <person name="Kuo A."/>
            <person name="Liang C."/>
            <person name="Lipzen A."/>
            <person name="Lutzoni F."/>
            <person name="Magnuson J."/>
            <person name="Mondo S."/>
            <person name="Nolan M."/>
            <person name="Ohm R."/>
            <person name="Pangilinan J."/>
            <person name="Park H.-J."/>
            <person name="Ramirez L."/>
            <person name="Alfaro M."/>
            <person name="Sun H."/>
            <person name="Tritt A."/>
            <person name="Yoshinaga Y."/>
            <person name="Zwiers L.-H."/>
            <person name="Turgeon B."/>
            <person name="Goodwin S."/>
            <person name="Spatafora J."/>
            <person name="Crous P."/>
            <person name="Grigoriev I."/>
        </authorList>
    </citation>
    <scope>NUCLEOTIDE SEQUENCE</scope>
    <source>
        <strain evidence="3">CBS 113818</strain>
    </source>
</reference>
<keyword evidence="4" id="KW-1185">Reference proteome</keyword>
<feature type="transmembrane region" description="Helical" evidence="2">
    <location>
        <begin position="184"/>
        <end position="207"/>
    </location>
</feature>
<dbReference type="EMBL" id="MU006221">
    <property type="protein sequence ID" value="KAF2829289.1"/>
    <property type="molecule type" value="Genomic_DNA"/>
</dbReference>
<proteinExistence type="predicted"/>
<evidence type="ECO:0000256" key="2">
    <source>
        <dbReference type="SAM" id="Phobius"/>
    </source>
</evidence>
<feature type="compositionally biased region" description="Low complexity" evidence="1">
    <location>
        <begin position="314"/>
        <end position="325"/>
    </location>
</feature>
<feature type="transmembrane region" description="Helical" evidence="2">
    <location>
        <begin position="219"/>
        <end position="241"/>
    </location>
</feature>
<keyword evidence="2" id="KW-0812">Transmembrane</keyword>
<feature type="transmembrane region" description="Helical" evidence="2">
    <location>
        <begin position="136"/>
        <end position="164"/>
    </location>
</feature>
<evidence type="ECO:0000256" key="1">
    <source>
        <dbReference type="SAM" id="MobiDB-lite"/>
    </source>
</evidence>
<evidence type="ECO:0000313" key="4">
    <source>
        <dbReference type="Proteomes" id="UP000799424"/>
    </source>
</evidence>
<protein>
    <recommendedName>
        <fullName evidence="5">DUF3112 domain-containing protein</fullName>
    </recommendedName>
</protein>
<feature type="transmembrane region" description="Helical" evidence="2">
    <location>
        <begin position="66"/>
        <end position="87"/>
    </location>
</feature>
<feature type="region of interest" description="Disordered" evidence="1">
    <location>
        <begin position="289"/>
        <end position="335"/>
    </location>
</feature>
<dbReference type="PANTHER" id="PTHR35184:SF1">
    <property type="entry name" value="INTEGRAL MEMBRANE PROTEIN"/>
    <property type="match status" value="1"/>
</dbReference>
<accession>A0A6A7A9A2</accession>
<feature type="region of interest" description="Disordered" evidence="1">
    <location>
        <begin position="349"/>
        <end position="369"/>
    </location>
</feature>
<dbReference type="AlphaFoldDB" id="A0A6A7A9A2"/>
<feature type="transmembrane region" description="Helical" evidence="2">
    <location>
        <begin position="99"/>
        <end position="124"/>
    </location>
</feature>
<feature type="transmembrane region" description="Helical" evidence="2">
    <location>
        <begin position="261"/>
        <end position="278"/>
    </location>
</feature>
<keyword evidence="2" id="KW-1133">Transmembrane helix</keyword>
<dbReference type="PANTHER" id="PTHR35184">
    <property type="entry name" value="YALI0C10208P"/>
    <property type="match status" value="1"/>
</dbReference>
<dbReference type="OrthoDB" id="3357002at2759"/>
<organism evidence="3 4">
    <name type="scientific">Ophiobolus disseminans</name>
    <dbReference type="NCBI Taxonomy" id="1469910"/>
    <lineage>
        <taxon>Eukaryota</taxon>
        <taxon>Fungi</taxon>
        <taxon>Dikarya</taxon>
        <taxon>Ascomycota</taxon>
        <taxon>Pezizomycotina</taxon>
        <taxon>Dothideomycetes</taxon>
        <taxon>Pleosporomycetidae</taxon>
        <taxon>Pleosporales</taxon>
        <taxon>Pleosporineae</taxon>
        <taxon>Phaeosphaeriaceae</taxon>
        <taxon>Ophiobolus</taxon>
    </lineage>
</organism>
<dbReference type="Proteomes" id="UP000799424">
    <property type="component" value="Unassembled WGS sequence"/>
</dbReference>
<name>A0A6A7A9A2_9PLEO</name>
<feature type="compositionally biased region" description="Basic and acidic residues" evidence="1">
    <location>
        <begin position="326"/>
        <end position="335"/>
    </location>
</feature>
<feature type="transmembrane region" description="Helical" evidence="2">
    <location>
        <begin position="34"/>
        <end position="54"/>
    </location>
</feature>
<evidence type="ECO:0000313" key="3">
    <source>
        <dbReference type="EMBL" id="KAF2829289.1"/>
    </source>
</evidence>
<keyword evidence="2" id="KW-0472">Membrane</keyword>
<sequence>MAAQAGTPPMAYQGRPYAPMIWPAGGPPVKRIDIPAQIIFMLLFVVGAVVHMKIFKGNRSRGHKFLPNLFILFFCMSRILTCILRTASVSLPRNVRLAIAAQIFLAAGVLILFIINIVFAIRLVRSTHRDFGWHPAFGIAFKLLFIVVGATLVMVITGTVQSFYTLNPEIRATDRSLQLYGSTLLAVVATLPLFMVALTLLIPYSPLDEFGTGRLRTKVITLVVSATLLSIGAWYRCGIAWQPPVPRSQPLPGYLGKAPFYILNFLIEFQTVIMYAVLRVDQRWHIPNGAKGPGSYSRSQHLADVEMQDSRPPSANTSATKTSTSIHEDSKNDSKSELDIDMDIEKAMPLPTIPHPATRSRPTSSRPQSLLQQILTKAPTSAQKRQWRASEESRIVRRLGGPWSQLPSPTDSTFSADVDDETRSMVSAETGISAGTGLSMRAAAAPSLRDTLRGEDRDWTPEIEWELASPRRFLSLKKRSLSLLR</sequence>
<gene>
    <name evidence="3" type="ORF">CC86DRAFT_453938</name>
</gene>